<dbReference type="InterPro" id="IPR011055">
    <property type="entry name" value="Dup_hybrid_motif"/>
</dbReference>
<keyword evidence="4" id="KW-0762">Sugar transport</keyword>
<evidence type="ECO:0000313" key="10">
    <source>
        <dbReference type="Proteomes" id="UP000194885"/>
    </source>
</evidence>
<dbReference type="RefSeq" id="WP_086324003.1">
    <property type="nucleotide sequence ID" value="NZ_NGKW01000024.1"/>
</dbReference>
<dbReference type="PROSITE" id="PS51093">
    <property type="entry name" value="PTS_EIIA_TYPE_1"/>
    <property type="match status" value="1"/>
</dbReference>
<keyword evidence="5" id="KW-0808">Transferase</keyword>
<dbReference type="NCBIfam" id="TIGR00830">
    <property type="entry name" value="PTBA"/>
    <property type="match status" value="1"/>
</dbReference>
<name>A0A242ARU2_ENTFC</name>
<evidence type="ECO:0000256" key="7">
    <source>
        <dbReference type="ARBA" id="ARBA00022777"/>
    </source>
</evidence>
<keyword evidence="6" id="KW-0598">Phosphotransferase system</keyword>
<evidence type="ECO:0000256" key="5">
    <source>
        <dbReference type="ARBA" id="ARBA00022679"/>
    </source>
</evidence>
<evidence type="ECO:0000259" key="8">
    <source>
        <dbReference type="PROSITE" id="PS51093"/>
    </source>
</evidence>
<organism evidence="9 10">
    <name type="scientific">Enterococcus faecium</name>
    <name type="common">Streptococcus faecium</name>
    <dbReference type="NCBI Taxonomy" id="1352"/>
    <lineage>
        <taxon>Bacteria</taxon>
        <taxon>Bacillati</taxon>
        <taxon>Bacillota</taxon>
        <taxon>Bacilli</taxon>
        <taxon>Lactobacillales</taxon>
        <taxon>Enterococcaceae</taxon>
        <taxon>Enterococcus</taxon>
    </lineage>
</organism>
<dbReference type="FunFam" id="2.70.70.10:FF:000001">
    <property type="entry name" value="PTS system glucose-specific IIA component"/>
    <property type="match status" value="1"/>
</dbReference>
<evidence type="ECO:0000256" key="6">
    <source>
        <dbReference type="ARBA" id="ARBA00022683"/>
    </source>
</evidence>
<evidence type="ECO:0000313" key="9">
    <source>
        <dbReference type="EMBL" id="OTN83792.1"/>
    </source>
</evidence>
<dbReference type="InterPro" id="IPR001127">
    <property type="entry name" value="PTS_EIIA_1_perm"/>
</dbReference>
<proteinExistence type="predicted"/>
<keyword evidence="3" id="KW-0813">Transport</keyword>
<keyword evidence="7" id="KW-0418">Kinase</keyword>
<comment type="subcellular location">
    <subcellularLocation>
        <location evidence="2">Cell membrane</location>
        <topology evidence="2">Multi-pass membrane protein</topology>
    </subcellularLocation>
    <subcellularLocation>
        <location evidence="1">Cytoplasm</location>
    </subcellularLocation>
</comment>
<protein>
    <recommendedName>
        <fullName evidence="8">PTS EIIA type-1 domain-containing protein</fullName>
    </recommendedName>
</protein>
<evidence type="ECO:0000256" key="4">
    <source>
        <dbReference type="ARBA" id="ARBA00022597"/>
    </source>
</evidence>
<evidence type="ECO:0000256" key="3">
    <source>
        <dbReference type="ARBA" id="ARBA00022448"/>
    </source>
</evidence>
<gene>
    <name evidence="9" type="ORF">A5810_003100</name>
</gene>
<feature type="domain" description="PTS EIIA type-1" evidence="8">
    <location>
        <begin position="28"/>
        <end position="132"/>
    </location>
</feature>
<dbReference type="GO" id="GO:0005886">
    <property type="term" value="C:plasma membrane"/>
    <property type="evidence" value="ECO:0007669"/>
    <property type="project" value="UniProtKB-SubCell"/>
</dbReference>
<evidence type="ECO:0000256" key="1">
    <source>
        <dbReference type="ARBA" id="ARBA00004496"/>
    </source>
</evidence>
<reference evidence="9 10" key="1">
    <citation type="submission" date="2017-05" db="EMBL/GenBank/DDBJ databases">
        <title>The Genome Sequence of Enterococcus faecium 7H8_DIV0219.</title>
        <authorList>
            <consortium name="The Broad Institute Genomics Platform"/>
            <consortium name="The Broad Institute Genomic Center for Infectious Diseases"/>
            <person name="Earl A."/>
            <person name="Manson A."/>
            <person name="Schwartman J."/>
            <person name="Gilmore M."/>
            <person name="Abouelleil A."/>
            <person name="Cao P."/>
            <person name="Chapman S."/>
            <person name="Cusick C."/>
            <person name="Shea T."/>
            <person name="Young S."/>
            <person name="Neafsey D."/>
            <person name="Nusbaum C."/>
            <person name="Birren B."/>
        </authorList>
    </citation>
    <scope>NUCLEOTIDE SEQUENCE [LARGE SCALE GENOMIC DNA]</scope>
    <source>
        <strain evidence="9 10">7H8_DIV0219</strain>
    </source>
</reference>
<dbReference type="PANTHER" id="PTHR45008:SF1">
    <property type="entry name" value="PTS SYSTEM GLUCOSE-SPECIFIC EIIA COMPONENT"/>
    <property type="match status" value="1"/>
</dbReference>
<sequence>MRLFKKKKTIELFNPVNGNVVALSSVHDEVFASGAIGTGFGIFPNNGDIYSPTEATVTAIFPTKHAISLVTKNGIEILIHIGIDTVELNGEGFEILVDIDDKVDKSTLLAKVDLNYLKMQNKKTDIMVIFTNFNDEKLSLDLGENLAMKKIGTIE</sequence>
<dbReference type="Proteomes" id="UP000194885">
    <property type="component" value="Unassembled WGS sequence"/>
</dbReference>
<dbReference type="SUPFAM" id="SSF51261">
    <property type="entry name" value="Duplicated hybrid motif"/>
    <property type="match status" value="1"/>
</dbReference>
<dbReference type="GO" id="GO:0009401">
    <property type="term" value="P:phosphoenolpyruvate-dependent sugar phosphotransferase system"/>
    <property type="evidence" value="ECO:0007669"/>
    <property type="project" value="UniProtKB-KW"/>
</dbReference>
<dbReference type="GO" id="GO:0005737">
    <property type="term" value="C:cytoplasm"/>
    <property type="evidence" value="ECO:0007669"/>
    <property type="project" value="UniProtKB-SubCell"/>
</dbReference>
<dbReference type="PANTHER" id="PTHR45008">
    <property type="entry name" value="PTS SYSTEM GLUCOSE-SPECIFIC EIIA COMPONENT"/>
    <property type="match status" value="1"/>
</dbReference>
<dbReference type="PROSITE" id="PS00371">
    <property type="entry name" value="PTS_EIIA_TYPE_1_HIS"/>
    <property type="match status" value="1"/>
</dbReference>
<dbReference type="Gene3D" id="2.70.70.10">
    <property type="entry name" value="Glucose Permease (Domain IIA)"/>
    <property type="match status" value="1"/>
</dbReference>
<dbReference type="AlphaFoldDB" id="A0A242ARU2"/>
<comment type="caution">
    <text evidence="9">The sequence shown here is derived from an EMBL/GenBank/DDBJ whole genome shotgun (WGS) entry which is preliminary data.</text>
</comment>
<evidence type="ECO:0000256" key="2">
    <source>
        <dbReference type="ARBA" id="ARBA00004651"/>
    </source>
</evidence>
<dbReference type="GO" id="GO:0016301">
    <property type="term" value="F:kinase activity"/>
    <property type="evidence" value="ECO:0007669"/>
    <property type="project" value="UniProtKB-KW"/>
</dbReference>
<dbReference type="InterPro" id="IPR050890">
    <property type="entry name" value="PTS_EIIA_component"/>
</dbReference>
<dbReference type="Pfam" id="PF00358">
    <property type="entry name" value="PTS_EIIA_1"/>
    <property type="match status" value="1"/>
</dbReference>
<accession>A0A242ARU2</accession>
<dbReference type="EMBL" id="NGKW01000024">
    <property type="protein sequence ID" value="OTN83792.1"/>
    <property type="molecule type" value="Genomic_DNA"/>
</dbReference>